<proteinExistence type="predicted"/>
<dbReference type="AlphaFoldDB" id="A0A7G9GBB1"/>
<dbReference type="Proteomes" id="UP000515860">
    <property type="component" value="Chromosome"/>
</dbReference>
<evidence type="ECO:0000313" key="1">
    <source>
        <dbReference type="EMBL" id="QNM08093.1"/>
    </source>
</evidence>
<sequence>MECPRCKSKEIKIIAKAPVDDAWEVYSCGKCCYSWRSTEQIQIHEKFLLDDEKIKAMQVIPPIPPLKGVV</sequence>
<dbReference type="Pfam" id="PF26358">
    <property type="entry name" value="EcdD_BsdD_detox"/>
    <property type="match status" value="1"/>
</dbReference>
<dbReference type="NCBIfam" id="NF041205">
    <property type="entry name" value="VdcD"/>
    <property type="match status" value="1"/>
</dbReference>
<dbReference type="InterPro" id="IPR047707">
    <property type="entry name" value="VdcD-like"/>
</dbReference>
<keyword evidence="2" id="KW-1185">Reference proteome</keyword>
<protein>
    <submittedName>
        <fullName evidence="1">Vanillic acid non-oxidative decarboxylation protein</fullName>
    </submittedName>
</protein>
<organism evidence="1 2">
    <name type="scientific">Wansuia hejianensis</name>
    <dbReference type="NCBI Taxonomy" id="2763667"/>
    <lineage>
        <taxon>Bacteria</taxon>
        <taxon>Bacillati</taxon>
        <taxon>Bacillota</taxon>
        <taxon>Clostridia</taxon>
        <taxon>Lachnospirales</taxon>
        <taxon>Lachnospiraceae</taxon>
        <taxon>Wansuia</taxon>
    </lineage>
</organism>
<name>A0A7G9GBB1_9FIRM</name>
<dbReference type="RefSeq" id="WP_249328606.1">
    <property type="nucleotide sequence ID" value="NZ_CP060635.1"/>
</dbReference>
<dbReference type="KEGG" id="whj:H9Q79_14535"/>
<dbReference type="EMBL" id="CP060635">
    <property type="protein sequence ID" value="QNM08093.1"/>
    <property type="molecule type" value="Genomic_DNA"/>
</dbReference>
<gene>
    <name evidence="1" type="ORF">H9Q79_14535</name>
</gene>
<reference evidence="1 2" key="1">
    <citation type="submission" date="2020-08" db="EMBL/GenBank/DDBJ databases">
        <authorList>
            <person name="Liu C."/>
            <person name="Sun Q."/>
        </authorList>
    </citation>
    <scope>NUCLEOTIDE SEQUENCE [LARGE SCALE GENOMIC DNA]</scope>
    <source>
        <strain evidence="1 2">NSJ-29</strain>
    </source>
</reference>
<evidence type="ECO:0000313" key="2">
    <source>
        <dbReference type="Proteomes" id="UP000515860"/>
    </source>
</evidence>
<accession>A0A7G9GBB1</accession>